<dbReference type="EMBL" id="BMGI01000004">
    <property type="protein sequence ID" value="GGD39405.1"/>
    <property type="molecule type" value="Genomic_DNA"/>
</dbReference>
<evidence type="ECO:0000313" key="2">
    <source>
        <dbReference type="EMBL" id="GGD39405.1"/>
    </source>
</evidence>
<sequence length="385" mass="41947">MPVSDMNFDAVFVGGGLASCLSALRLRAARPDARIAIFEAGPAICGNHTWSFHGPDVSAEAHGWLAPMVAHRWERQHVIFPRYSRMLETPYMCLTSETLRAQVRAAEGIEVFESRPVAAIAAEGLTLEDGGSVAAACVFDGRGFAPSPASEIGFQKFLGLEVECAAPHGLEAPVIMDATVPQRDGYCFIYLLPFSPTRVLIEETYYSDGHDLSPQVLEENIRGYAAARGWQIETVVRREQGVLPIALTLDAEALWRDLPGTAVPIGLRAHLFHPVTGYSLPTAVDTAGRIAAHTGPLTTGALRAVLQAQVISTAGRNVFLRMLNRMLFRAAEPEKRYLVLQRFYGLREGLIERFYAGRPTLADKARILAGKPPVPIGKAMGCIRE</sequence>
<evidence type="ECO:0000256" key="1">
    <source>
        <dbReference type="ARBA" id="ARBA00006599"/>
    </source>
</evidence>
<proteinExistence type="inferred from homology"/>
<keyword evidence="3" id="KW-1185">Reference proteome</keyword>
<dbReference type="SUPFAM" id="SSF51905">
    <property type="entry name" value="FAD/NAD(P)-binding domain"/>
    <property type="match status" value="1"/>
</dbReference>
<reference evidence="3" key="1">
    <citation type="journal article" date="2019" name="Int. J. Syst. Evol. Microbiol.">
        <title>The Global Catalogue of Microorganisms (GCM) 10K type strain sequencing project: providing services to taxonomists for standard genome sequencing and annotation.</title>
        <authorList>
            <consortium name="The Broad Institute Genomics Platform"/>
            <consortium name="The Broad Institute Genome Sequencing Center for Infectious Disease"/>
            <person name="Wu L."/>
            <person name="Ma J."/>
        </authorList>
    </citation>
    <scope>NUCLEOTIDE SEQUENCE [LARGE SCALE GENOMIC DNA]</scope>
    <source>
        <strain evidence="3">CGMCC 1.12922</strain>
    </source>
</reference>
<dbReference type="InterPro" id="IPR008461">
    <property type="entry name" value="CrtY"/>
</dbReference>
<dbReference type="InterPro" id="IPR010108">
    <property type="entry name" value="Lycopene_cyclase_b/e"/>
</dbReference>
<dbReference type="InterPro" id="IPR036188">
    <property type="entry name" value="FAD/NAD-bd_sf"/>
</dbReference>
<comment type="caution">
    <text evidence="2">The sequence shown here is derived from an EMBL/GenBank/DDBJ whole genome shotgun (WGS) entry which is preliminary data.</text>
</comment>
<organism evidence="2 3">
    <name type="scientific">Sinisalibacter lacisalsi</name>
    <dbReference type="NCBI Taxonomy" id="1526570"/>
    <lineage>
        <taxon>Bacteria</taxon>
        <taxon>Pseudomonadati</taxon>
        <taxon>Pseudomonadota</taxon>
        <taxon>Alphaproteobacteria</taxon>
        <taxon>Rhodobacterales</taxon>
        <taxon>Roseobacteraceae</taxon>
        <taxon>Sinisalibacter</taxon>
    </lineage>
</organism>
<evidence type="ECO:0000313" key="3">
    <source>
        <dbReference type="Proteomes" id="UP000617355"/>
    </source>
</evidence>
<gene>
    <name evidence="2" type="ORF">GCM10011358_24170</name>
</gene>
<evidence type="ECO:0008006" key="4">
    <source>
        <dbReference type="Google" id="ProtNLM"/>
    </source>
</evidence>
<protein>
    <recommendedName>
        <fullName evidence="4">Lycopene cyclase</fullName>
    </recommendedName>
</protein>
<accession>A0ABQ1QPG9</accession>
<dbReference type="NCBIfam" id="TIGR01790">
    <property type="entry name" value="carotene-cycl"/>
    <property type="match status" value="1"/>
</dbReference>
<dbReference type="Pfam" id="PF05834">
    <property type="entry name" value="Lycopene_cycl"/>
    <property type="match status" value="1"/>
</dbReference>
<name>A0ABQ1QPG9_9RHOB</name>
<dbReference type="NCBIfam" id="TIGR01789">
    <property type="entry name" value="lycopene_cycl"/>
    <property type="match status" value="1"/>
</dbReference>
<dbReference type="Proteomes" id="UP000617355">
    <property type="component" value="Unassembled WGS sequence"/>
</dbReference>
<comment type="similarity">
    <text evidence="1">Belongs to the lycopene cyclase family.</text>
</comment>